<proteinExistence type="predicted"/>
<gene>
    <name evidence="2" type="ORF">KC01_LOCUS32541</name>
</gene>
<evidence type="ECO:0008006" key="4">
    <source>
        <dbReference type="Google" id="ProtNLM"/>
    </source>
</evidence>
<evidence type="ECO:0000313" key="2">
    <source>
        <dbReference type="EMBL" id="CAL1605120.1"/>
    </source>
</evidence>
<protein>
    <recommendedName>
        <fullName evidence="4">Secreted protein</fullName>
    </recommendedName>
</protein>
<reference evidence="2 3" key="1">
    <citation type="submission" date="2024-04" db="EMBL/GenBank/DDBJ databases">
        <authorList>
            <person name="Waldvogel A.-M."/>
            <person name="Schoenle A."/>
        </authorList>
    </citation>
    <scope>NUCLEOTIDE SEQUENCE [LARGE SCALE GENOMIC DNA]</scope>
</reference>
<dbReference type="EMBL" id="OZ035827">
    <property type="protein sequence ID" value="CAL1605120.1"/>
    <property type="molecule type" value="Genomic_DNA"/>
</dbReference>
<sequence length="80" mass="8645">MPVPVLLCFTPVPVLLCFTPVPVLLSKPVRPKQLPVCSPTNPFYTYIRATEHNAYSNALFKTTPQTGTGTGTPNSVQANT</sequence>
<keyword evidence="3" id="KW-1185">Reference proteome</keyword>
<dbReference type="AlphaFoldDB" id="A0AAV2LVN2"/>
<feature type="signal peptide" evidence="1">
    <location>
        <begin position="1"/>
        <end position="17"/>
    </location>
</feature>
<name>A0AAV2LVN2_KNICA</name>
<feature type="chain" id="PRO_5043584532" description="Secreted protein" evidence="1">
    <location>
        <begin position="18"/>
        <end position="80"/>
    </location>
</feature>
<accession>A0AAV2LVN2</accession>
<organism evidence="2 3">
    <name type="scientific">Knipowitschia caucasica</name>
    <name type="common">Caucasian dwarf goby</name>
    <name type="synonym">Pomatoschistus caucasicus</name>
    <dbReference type="NCBI Taxonomy" id="637954"/>
    <lineage>
        <taxon>Eukaryota</taxon>
        <taxon>Metazoa</taxon>
        <taxon>Chordata</taxon>
        <taxon>Craniata</taxon>
        <taxon>Vertebrata</taxon>
        <taxon>Euteleostomi</taxon>
        <taxon>Actinopterygii</taxon>
        <taxon>Neopterygii</taxon>
        <taxon>Teleostei</taxon>
        <taxon>Neoteleostei</taxon>
        <taxon>Acanthomorphata</taxon>
        <taxon>Gobiaria</taxon>
        <taxon>Gobiiformes</taxon>
        <taxon>Gobioidei</taxon>
        <taxon>Gobiidae</taxon>
        <taxon>Gobiinae</taxon>
        <taxon>Knipowitschia</taxon>
    </lineage>
</organism>
<keyword evidence="1" id="KW-0732">Signal</keyword>
<evidence type="ECO:0000313" key="3">
    <source>
        <dbReference type="Proteomes" id="UP001497482"/>
    </source>
</evidence>
<evidence type="ECO:0000256" key="1">
    <source>
        <dbReference type="SAM" id="SignalP"/>
    </source>
</evidence>
<dbReference type="Proteomes" id="UP001497482">
    <property type="component" value="Chromosome 5"/>
</dbReference>